<protein>
    <submittedName>
        <fullName evidence="1">Uncharacterized protein</fullName>
    </submittedName>
</protein>
<gene>
    <name evidence="1" type="ORF">GQ55_5G408100</name>
</gene>
<dbReference type="Proteomes" id="UP000244336">
    <property type="component" value="Chromosome 5"/>
</dbReference>
<name>A0A2T7DNL9_9POAL</name>
<dbReference type="EMBL" id="CM009753">
    <property type="protein sequence ID" value="PUZ57181.1"/>
    <property type="molecule type" value="Genomic_DNA"/>
</dbReference>
<dbReference type="AlphaFoldDB" id="A0A2T7DNL9"/>
<keyword evidence="2" id="KW-1185">Reference proteome</keyword>
<sequence>MGCASRWNSRKRRRKLASVIRRRHPWEIAVNRNSSSGWSAGRRRSTSWYMSSLRTPCCVERRLRRRGRDGSEDAMAPDLLA</sequence>
<reference evidence="1 2" key="1">
    <citation type="submission" date="2018-04" db="EMBL/GenBank/DDBJ databases">
        <title>WGS assembly of Panicum hallii var. hallii HAL2.</title>
        <authorList>
            <person name="Lovell J."/>
            <person name="Jenkins J."/>
            <person name="Lowry D."/>
            <person name="Mamidi S."/>
            <person name="Sreedasyam A."/>
            <person name="Weng X."/>
            <person name="Barry K."/>
            <person name="Bonette J."/>
            <person name="Campitelli B."/>
            <person name="Daum C."/>
            <person name="Gordon S."/>
            <person name="Gould B."/>
            <person name="Lipzen A."/>
            <person name="MacQueen A."/>
            <person name="Palacio-Mejia J."/>
            <person name="Plott C."/>
            <person name="Shakirov E."/>
            <person name="Shu S."/>
            <person name="Yoshinaga Y."/>
            <person name="Zane M."/>
            <person name="Rokhsar D."/>
            <person name="Grimwood J."/>
            <person name="Schmutz J."/>
            <person name="Juenger T."/>
        </authorList>
    </citation>
    <scope>NUCLEOTIDE SEQUENCE [LARGE SCALE GENOMIC DNA]</scope>
    <source>
        <strain evidence="2">cv. HAL2</strain>
    </source>
</reference>
<proteinExistence type="predicted"/>
<dbReference type="Gramene" id="PUZ57181">
    <property type="protein sequence ID" value="PUZ57181"/>
    <property type="gene ID" value="GQ55_5G408100"/>
</dbReference>
<organism evidence="1 2">
    <name type="scientific">Panicum hallii var. hallii</name>
    <dbReference type="NCBI Taxonomy" id="1504633"/>
    <lineage>
        <taxon>Eukaryota</taxon>
        <taxon>Viridiplantae</taxon>
        <taxon>Streptophyta</taxon>
        <taxon>Embryophyta</taxon>
        <taxon>Tracheophyta</taxon>
        <taxon>Spermatophyta</taxon>
        <taxon>Magnoliopsida</taxon>
        <taxon>Liliopsida</taxon>
        <taxon>Poales</taxon>
        <taxon>Poaceae</taxon>
        <taxon>PACMAD clade</taxon>
        <taxon>Panicoideae</taxon>
        <taxon>Panicodae</taxon>
        <taxon>Paniceae</taxon>
        <taxon>Panicinae</taxon>
        <taxon>Panicum</taxon>
        <taxon>Panicum sect. Panicum</taxon>
    </lineage>
</organism>
<evidence type="ECO:0000313" key="2">
    <source>
        <dbReference type="Proteomes" id="UP000244336"/>
    </source>
</evidence>
<accession>A0A2T7DNL9</accession>
<evidence type="ECO:0000313" key="1">
    <source>
        <dbReference type="EMBL" id="PUZ57181.1"/>
    </source>
</evidence>